<dbReference type="FunFam" id="1.25.10.10:FF:000068">
    <property type="entry name" value="cytoskeleton-associated protein 5 isoform X1"/>
    <property type="match status" value="1"/>
</dbReference>
<feature type="compositionally biased region" description="Polar residues" evidence="16">
    <location>
        <begin position="1869"/>
        <end position="1885"/>
    </location>
</feature>
<dbReference type="InterPro" id="IPR016024">
    <property type="entry name" value="ARM-type_fold"/>
</dbReference>
<dbReference type="InterPro" id="IPR011989">
    <property type="entry name" value="ARM-like"/>
</dbReference>
<dbReference type="GO" id="GO:0007051">
    <property type="term" value="P:spindle organization"/>
    <property type="evidence" value="ECO:0007669"/>
    <property type="project" value="InterPro"/>
</dbReference>
<keyword evidence="4" id="KW-0158">Chromosome</keyword>
<keyword evidence="6" id="KW-0132">Cell division</keyword>
<dbReference type="InterPro" id="IPR021133">
    <property type="entry name" value="HEAT_type_2"/>
</dbReference>
<evidence type="ECO:0000256" key="4">
    <source>
        <dbReference type="ARBA" id="ARBA00022454"/>
    </source>
</evidence>
<feature type="repeat" description="HEAT" evidence="14">
    <location>
        <begin position="858"/>
        <end position="896"/>
    </location>
</feature>
<keyword evidence="8" id="KW-0498">Mitosis</keyword>
<keyword evidence="9" id="KW-0995">Kinetochore</keyword>
<dbReference type="Pfam" id="PF21040">
    <property type="entry name" value="CEP104-like_TOG"/>
    <property type="match status" value="1"/>
</dbReference>
<keyword evidence="10" id="KW-0206">Cytoskeleton</keyword>
<dbReference type="GO" id="GO:0061863">
    <property type="term" value="F:microtubule plus end polymerase"/>
    <property type="evidence" value="ECO:0007669"/>
    <property type="project" value="InterPro"/>
</dbReference>
<dbReference type="GO" id="GO:0000776">
    <property type="term" value="C:kinetochore"/>
    <property type="evidence" value="ECO:0007669"/>
    <property type="project" value="UniProtKB-KW"/>
</dbReference>
<evidence type="ECO:0000256" key="15">
    <source>
        <dbReference type="SAM" id="Coils"/>
    </source>
</evidence>
<evidence type="ECO:0000256" key="14">
    <source>
        <dbReference type="PROSITE-ProRule" id="PRU00103"/>
    </source>
</evidence>
<evidence type="ECO:0000259" key="17">
    <source>
        <dbReference type="SMART" id="SM01349"/>
    </source>
</evidence>
<feature type="region of interest" description="Disordered" evidence="16">
    <location>
        <begin position="1460"/>
        <end position="1565"/>
    </location>
</feature>
<feature type="non-terminal residue" evidence="18">
    <location>
        <position position="1"/>
    </location>
</feature>
<evidence type="ECO:0000256" key="16">
    <source>
        <dbReference type="SAM" id="MobiDB-lite"/>
    </source>
</evidence>
<protein>
    <recommendedName>
        <fullName evidence="17">TOG domain-containing protein</fullName>
    </recommendedName>
</protein>
<keyword evidence="11" id="KW-0131">Cell cycle</keyword>
<feature type="compositionally biased region" description="Low complexity" evidence="16">
    <location>
        <begin position="1477"/>
        <end position="1490"/>
    </location>
</feature>
<reference evidence="18" key="1">
    <citation type="submission" date="2022-11" db="EMBL/GenBank/DDBJ databases">
        <title>Chromosome-level genome of Pogonophryne albipinna.</title>
        <authorList>
            <person name="Jo E."/>
        </authorList>
    </citation>
    <scope>NUCLEOTIDE SEQUENCE</scope>
    <source>
        <strain evidence="18">SGF0006</strain>
        <tissue evidence="18">Muscle</tissue>
    </source>
</reference>
<evidence type="ECO:0000256" key="3">
    <source>
        <dbReference type="ARBA" id="ARBA00004647"/>
    </source>
</evidence>
<feature type="compositionally biased region" description="Basic and acidic residues" evidence="16">
    <location>
        <begin position="2213"/>
        <end position="2229"/>
    </location>
</feature>
<feature type="compositionally biased region" description="Basic and acidic residues" evidence="16">
    <location>
        <begin position="917"/>
        <end position="929"/>
    </location>
</feature>
<evidence type="ECO:0000256" key="11">
    <source>
        <dbReference type="ARBA" id="ARBA00023306"/>
    </source>
</evidence>
<dbReference type="GO" id="GO:0051010">
    <property type="term" value="F:microtubule plus-end binding"/>
    <property type="evidence" value="ECO:0007669"/>
    <property type="project" value="InterPro"/>
</dbReference>
<keyword evidence="7" id="KW-0677">Repeat</keyword>
<evidence type="ECO:0000313" key="18">
    <source>
        <dbReference type="EMBL" id="KAJ4938370.1"/>
    </source>
</evidence>
<feature type="coiled-coil region" evidence="15">
    <location>
        <begin position="641"/>
        <end position="721"/>
    </location>
</feature>
<evidence type="ECO:0000313" key="19">
    <source>
        <dbReference type="Proteomes" id="UP001219934"/>
    </source>
</evidence>
<evidence type="ECO:0000256" key="10">
    <source>
        <dbReference type="ARBA" id="ARBA00023212"/>
    </source>
</evidence>
<comment type="subcellular location">
    <subcellularLocation>
        <location evidence="2">Chromosome</location>
        <location evidence="2">Centromere</location>
        <location evidence="2">Kinetochore</location>
    </subcellularLocation>
    <subcellularLocation>
        <location evidence="1">Cytoplasm</location>
        <location evidence="1">Cytoskeleton</location>
        <location evidence="1">Microtubule organizing center</location>
        <location evidence="1">Centrosome</location>
    </subcellularLocation>
    <subcellularLocation>
        <location evidence="3">Cytoplasm</location>
        <location evidence="3">Cytoskeleton</location>
        <location evidence="3">Spindle pole</location>
    </subcellularLocation>
</comment>
<feature type="compositionally biased region" description="Low complexity" evidence="16">
    <location>
        <begin position="1529"/>
        <end position="1545"/>
    </location>
</feature>
<dbReference type="GO" id="GO:0000922">
    <property type="term" value="C:spindle pole"/>
    <property type="evidence" value="ECO:0007669"/>
    <property type="project" value="UniProtKB-SubCell"/>
</dbReference>
<keyword evidence="15" id="KW-0175">Coiled coil</keyword>
<feature type="compositionally biased region" description="Low complexity" evidence="16">
    <location>
        <begin position="1832"/>
        <end position="1843"/>
    </location>
</feature>
<dbReference type="EMBL" id="JAPTMU010000009">
    <property type="protein sequence ID" value="KAJ4938370.1"/>
    <property type="molecule type" value="Genomic_DNA"/>
</dbReference>
<evidence type="ECO:0000256" key="9">
    <source>
        <dbReference type="ARBA" id="ARBA00022838"/>
    </source>
</evidence>
<dbReference type="GO" id="GO:0051301">
    <property type="term" value="P:cell division"/>
    <property type="evidence" value="ECO:0007669"/>
    <property type="project" value="UniProtKB-KW"/>
</dbReference>
<evidence type="ECO:0000256" key="6">
    <source>
        <dbReference type="ARBA" id="ARBA00022618"/>
    </source>
</evidence>
<dbReference type="PROSITE" id="PS50077">
    <property type="entry name" value="HEAT_REPEAT"/>
    <property type="match status" value="2"/>
</dbReference>
<dbReference type="InterPro" id="IPR048491">
    <property type="entry name" value="XMAP215_CLASP_TOG"/>
</dbReference>
<gene>
    <name evidence="18" type="ORF">JOQ06_002990</name>
</gene>
<comment type="caution">
    <text evidence="18">The sequence shown here is derived from an EMBL/GenBank/DDBJ whole genome shotgun (WGS) entry which is preliminary data.</text>
</comment>
<feature type="compositionally biased region" description="Basic and acidic residues" evidence="16">
    <location>
        <begin position="2386"/>
        <end position="2400"/>
    </location>
</feature>
<evidence type="ECO:0000256" key="5">
    <source>
        <dbReference type="ARBA" id="ARBA00022490"/>
    </source>
</evidence>
<keyword evidence="19" id="KW-1185">Reference proteome</keyword>
<dbReference type="GO" id="GO:0046785">
    <property type="term" value="P:microtubule polymerization"/>
    <property type="evidence" value="ECO:0007669"/>
    <property type="project" value="InterPro"/>
</dbReference>
<dbReference type="GO" id="GO:0030951">
    <property type="term" value="P:establishment or maintenance of microtubule cytoskeleton polarity"/>
    <property type="evidence" value="ECO:0007669"/>
    <property type="project" value="InterPro"/>
</dbReference>
<evidence type="ECO:0000256" key="7">
    <source>
        <dbReference type="ARBA" id="ARBA00022737"/>
    </source>
</evidence>
<feature type="domain" description="TOG" evidence="17">
    <location>
        <begin position="1"/>
        <end position="208"/>
    </location>
</feature>
<feature type="region of interest" description="Disordered" evidence="16">
    <location>
        <begin position="1832"/>
        <end position="1887"/>
    </location>
</feature>
<evidence type="ECO:0000256" key="12">
    <source>
        <dbReference type="ARBA" id="ARBA00023328"/>
    </source>
</evidence>
<accession>A0AAD6FM70</accession>
<dbReference type="FunFam" id="1.25.10.10:FF:000063">
    <property type="entry name" value="Putative cytoskeleton-associated protein 5"/>
    <property type="match status" value="1"/>
</dbReference>
<comment type="similarity">
    <text evidence="13">Belongs to the TOG/XMAP215 family.</text>
</comment>
<feature type="domain" description="TOG" evidence="17">
    <location>
        <begin position="1228"/>
        <end position="1463"/>
    </location>
</feature>
<sequence length="2432" mass="271363">VWKARLNGYEEALKLFQRIEDEKSPEWGKYLGLIKKFVTDSNVVAQLKGLEAALAFIENAHVAGKTTGEVVSGVVTKVFNQPKARAKELGMDICLMYIEMEKGEVVQEELLKGLENKNPKIVVACIETLRRALSEFGSKIVTLKPVVKILSKQFESREKAVRDEVKLLSVEIYKWIRDALRPPLQNINSVQLKELEEEWAKLPSSPPKQTRFLRSQQDLKAKFEQHQAQGEPSDGEDEADTVAAVDPYELLEAVDILSKMPKDFYDKIDFVTATGCNTVMLKFCRVRWIENVTVSDRALKFWPYVTTYVELVNKGDLPDPKVKSFEAVKKSSKDPLFIPKVMIFNSIAREIKPFLTLYQTDKPMLPFFSEDLFQLMKGLMGRFFKEEPMKEATTVLKLLHIPLQDSSIHKDATKINLGFSAETCLKQLRSINKVSERQALELRMECKTFLIKLLEKLQNKAPVNQQLVRSMRCLDPRYMAESKEVCLAQMKRILHHLVGANHVEESVCDDILREFSEFCDFAALQANFREFEPITDRVDTLLHSTMGANKAFSKVWHVVKMLLVLSHGQASVERGFSINKELIVENQKEASLVAQRLIVGHIRAVGGVTNVQLTKELLISVSGARQRYHSYLDDQKRANAKEKGVQKRKALADELDELKKKRARVQNDIGELEKSADEYADKAESSGKLTFITKSNSLRRTAKEKKEAKKWQERKEALEAIETLIKNPKLENGDYGDLVRALKKVVGKDANVMLVTLAAKCLAALASGLRKKFGTYAGQVVPTILEKFKEKKPLVVQALQEAIDAIFLTTTLQNLSEDILAVMDNKNPSIKQQTSLFLARSFRHCSHTTLPKSVLKPFCAALVKQVNDSAPEVRDAAFEALGTAMKVVGEKAVNPFLSDLDKLKLEKIKESADKVELAGKKGAGGEKKPAAKAPPPAEAPTKYAAPPRKAQAAASKSSAVPSKKGKPASTAGGKSKKAPESKDVIETELSAEACEEKAAGVLPASCMQQLDSANWKERLACMEEFQRAVETMDKADMPCQALVRMLAKKPGWKETNFQVMQMKLHIVALIAQRGQFSKTSASVVLDGLVDKVGDVKCGGNAKEGLTAIGVACSLPWTAEQVVSMAFAQKNPKNQAETLNWLANAMKEFGFAGINVKGFINNVKTALGATNPAVRTAAITLLGVMYLYMGAPLRMFFEDEKPALLSQIDVQFEKMQGQSPPAPIRFTKKSASAEDEEDICDKITSDLVSKIGDKNWKIRKEGLDETAAIISEAKFITTNIGDLPLALKARLSDSNKILVQQTLTILQQLAAAMGPGLKQHVKTLGMPIITVLGDSKVNVRAAAMSTLQAWVEQTGMKEWLEGEDLSEELKRENPFLRQEVLGWLAEKLLTLRTVPSDLMLCVPLLYACLEDRNGDVRKKAQDALPTFMMQLGHDKMDKAAGKLKAASRDLVVAMLEKARAVMPAKPSAPAKAGGGKGSAEPSRAASASRQPAGEDSVDSKPEVKKIRGGAATKKEPVPSPPSKDKDSNANKKPPSKGKAAASSQQGPAGKKPAAKTQKDEEDKSGPIFVLIPNAKEQRIKEEKQLKILKWNFNTPRDEYLEQLKAQMSTCFAKWLQDELFHFDFQRHVKAIGVMIERMESESDATISCLDLILKWFTLRFFDTNTTVLMKVLEYLKLLFAMLNREDYHLTEYEANSFVPYLILKVGEPKDGVRKDVRAILAMLCKVYPASKVFPFLMEGTKSKNSKQRAECLEELGCLIEGYGMNVCQPTPAKSLKEIAVHIGDRDTSVRNAALNTVVAVYNVSGDQVYKLIGNLSEKDMSMLEERIKRSAKKAAAASVKPSAAERTQREPPANPNATFRRKPAQEDPNKLNQARQNSQHSESSHPSIPKEFQLDLDMIEMDQSRVCELPDLVQHKLDGLLEPIKIPEPKMRSVSPHYDDLHNSTASTINFVISQVASGDINNSIQALAQIDEVLRQQDKAEVMSGHIDQFLIATFMQLRLIYSTHMADDRLDKRDIIKLYSCIIGNMLSLFSIESLAREASMGVLKDLMHGLITMMLDARVEDIRDGQQVIRSVNLMVTRVLEKSDQTNMISALLVLLQDSLATTTPPMFSELVMKCLWRMIRFLPESINTINLDRILLDVHLFMKAFPKEKLKQLKSDVPHRTLKTLLHTLCKLTGAKILDHLSMIENRNESELEAHLRRVVKHSGNLSGQKSDRGNEKSGLRTEDRMSKGNVSDILSEIFKKIGSKENTKEGLTELYEYKQNYSDADLEPFLKNTSQFFQSYVERGLRVIESEREGKARIQTSTVIPQHGVDFSVSSNCEELKPAVYYERLKILRQRQGLENTSRQGVGGGEDEPQQRPPISSLLSSKPAVASSTDMLHSKLSQLKESRELYQQEHNAHSHSPTHPRSASPAANLDDLKKRLEKIKSKKQ</sequence>
<dbReference type="InterPro" id="IPR045110">
    <property type="entry name" value="XMAP215"/>
</dbReference>
<proteinExistence type="inferred from homology"/>
<feature type="compositionally biased region" description="Low complexity" evidence="16">
    <location>
        <begin position="939"/>
        <end position="962"/>
    </location>
</feature>
<dbReference type="SMART" id="SM01349">
    <property type="entry name" value="TOG"/>
    <property type="match status" value="5"/>
</dbReference>
<dbReference type="Gene3D" id="1.25.10.10">
    <property type="entry name" value="Leucine-rich Repeat Variant"/>
    <property type="match status" value="5"/>
</dbReference>
<feature type="region of interest" description="Disordered" evidence="16">
    <location>
        <begin position="2206"/>
        <end position="2229"/>
    </location>
</feature>
<feature type="repeat" description="HEAT" evidence="14">
    <location>
        <begin position="1400"/>
        <end position="1437"/>
    </location>
</feature>
<evidence type="ECO:0000256" key="2">
    <source>
        <dbReference type="ARBA" id="ARBA00004629"/>
    </source>
</evidence>
<dbReference type="FunFam" id="1.25.10.10:FF:000052">
    <property type="entry name" value="Cytoskeleton associated protein 5"/>
    <property type="match status" value="1"/>
</dbReference>
<feature type="domain" description="TOG" evidence="17">
    <location>
        <begin position="1597"/>
        <end position="1835"/>
    </location>
</feature>
<dbReference type="GO" id="GO:0005813">
    <property type="term" value="C:centrosome"/>
    <property type="evidence" value="ECO:0007669"/>
    <property type="project" value="UniProtKB-SubCell"/>
</dbReference>
<feature type="region of interest" description="Disordered" evidence="16">
    <location>
        <begin position="917"/>
        <end position="983"/>
    </location>
</feature>
<name>A0AAD6FM70_9TELE</name>
<dbReference type="PANTHER" id="PTHR12609">
    <property type="entry name" value="MICROTUBULE ASSOCIATED PROTEIN XMAP215"/>
    <property type="match status" value="1"/>
</dbReference>
<dbReference type="InterPro" id="IPR034085">
    <property type="entry name" value="TOG"/>
</dbReference>
<dbReference type="Pfam" id="PF21041">
    <property type="entry name" value="XMAP215_CLASP_TOG"/>
    <property type="match status" value="4"/>
</dbReference>
<keyword evidence="5" id="KW-0963">Cytoplasm</keyword>
<dbReference type="FunFam" id="1.25.10.10:FF:000019">
    <property type="entry name" value="Cytoskeleton-associated protein 5"/>
    <property type="match status" value="1"/>
</dbReference>
<feature type="domain" description="TOG" evidence="17">
    <location>
        <begin position="684"/>
        <end position="921"/>
    </location>
</feature>
<feature type="compositionally biased region" description="Polar residues" evidence="16">
    <location>
        <begin position="2361"/>
        <end position="2385"/>
    </location>
</feature>
<dbReference type="Proteomes" id="UP001219934">
    <property type="component" value="Unassembled WGS sequence"/>
</dbReference>
<evidence type="ECO:0000256" key="1">
    <source>
        <dbReference type="ARBA" id="ARBA00004300"/>
    </source>
</evidence>
<feature type="compositionally biased region" description="Basic and acidic residues" evidence="16">
    <location>
        <begin position="1511"/>
        <end position="1528"/>
    </location>
</feature>
<feature type="domain" description="TOG" evidence="17">
    <location>
        <begin position="988"/>
        <end position="1220"/>
    </location>
</feature>
<dbReference type="FunFam" id="1.25.10.10:FF:000050">
    <property type="entry name" value="Cytoskeleton-associated protein 5 isoform X1"/>
    <property type="match status" value="1"/>
</dbReference>
<evidence type="ECO:0000256" key="8">
    <source>
        <dbReference type="ARBA" id="ARBA00022776"/>
    </source>
</evidence>
<feature type="region of interest" description="Disordered" evidence="16">
    <location>
        <begin position="2343"/>
        <end position="2432"/>
    </location>
</feature>
<evidence type="ECO:0000256" key="13">
    <source>
        <dbReference type="ARBA" id="ARBA00025722"/>
    </source>
</evidence>
<feature type="compositionally biased region" description="Basic residues" evidence="16">
    <location>
        <begin position="2423"/>
        <end position="2432"/>
    </location>
</feature>
<dbReference type="SUPFAM" id="SSF48371">
    <property type="entry name" value="ARM repeat"/>
    <property type="match status" value="2"/>
</dbReference>
<keyword evidence="12" id="KW-0137">Centromere</keyword>
<organism evidence="18 19">
    <name type="scientific">Pogonophryne albipinna</name>
    <dbReference type="NCBI Taxonomy" id="1090488"/>
    <lineage>
        <taxon>Eukaryota</taxon>
        <taxon>Metazoa</taxon>
        <taxon>Chordata</taxon>
        <taxon>Craniata</taxon>
        <taxon>Vertebrata</taxon>
        <taxon>Euteleostomi</taxon>
        <taxon>Actinopterygii</taxon>
        <taxon>Neopterygii</taxon>
        <taxon>Teleostei</taxon>
        <taxon>Neoteleostei</taxon>
        <taxon>Acanthomorphata</taxon>
        <taxon>Eupercaria</taxon>
        <taxon>Perciformes</taxon>
        <taxon>Notothenioidei</taxon>
        <taxon>Pogonophryne</taxon>
    </lineage>
</organism>